<evidence type="ECO:0000313" key="7">
    <source>
        <dbReference type="Proteomes" id="UP001500523"/>
    </source>
</evidence>
<dbReference type="InterPro" id="IPR006913">
    <property type="entry name" value="CENP-V/GFA"/>
</dbReference>
<sequence length="151" mass="15755">MTDPAPTMPVRGGCLCGAVRYTLAAPPIASRQCWCRLCQYLAAGSATANLIVARNALTIEGALSGYSSVADSGSVMHREFCGTCGTPIGGYAEPRPHLYVLRIGTLDDPGLYPPQMTIWTAMAPAWALIDHRLAAIAGQPAPPFTPAPGTA</sequence>
<evidence type="ECO:0000256" key="4">
    <source>
        <dbReference type="ARBA" id="ARBA00023239"/>
    </source>
</evidence>
<accession>A0ABP7DHI6</accession>
<dbReference type="EMBL" id="BAABBF010000002">
    <property type="protein sequence ID" value="GAA3704267.1"/>
    <property type="molecule type" value="Genomic_DNA"/>
</dbReference>
<evidence type="ECO:0000256" key="3">
    <source>
        <dbReference type="ARBA" id="ARBA00022833"/>
    </source>
</evidence>
<keyword evidence="7" id="KW-1185">Reference proteome</keyword>
<dbReference type="PANTHER" id="PTHR33337">
    <property type="entry name" value="GFA DOMAIN-CONTAINING PROTEIN"/>
    <property type="match status" value="1"/>
</dbReference>
<protein>
    <submittedName>
        <fullName evidence="6">GFA family protein</fullName>
    </submittedName>
</protein>
<feature type="domain" description="CENP-V/GFA" evidence="5">
    <location>
        <begin position="10"/>
        <end position="120"/>
    </location>
</feature>
<dbReference type="InterPro" id="IPR011057">
    <property type="entry name" value="Mss4-like_sf"/>
</dbReference>
<dbReference type="RefSeq" id="WP_344692491.1">
    <property type="nucleotide sequence ID" value="NZ_BAABBF010000002.1"/>
</dbReference>
<evidence type="ECO:0000256" key="2">
    <source>
        <dbReference type="ARBA" id="ARBA00022723"/>
    </source>
</evidence>
<keyword evidence="4" id="KW-0456">Lyase</keyword>
<dbReference type="PANTHER" id="PTHR33337:SF40">
    <property type="entry name" value="CENP-V_GFA DOMAIN-CONTAINING PROTEIN-RELATED"/>
    <property type="match status" value="1"/>
</dbReference>
<name>A0ABP7DHI6_9SPHN</name>
<evidence type="ECO:0000313" key="6">
    <source>
        <dbReference type="EMBL" id="GAA3704267.1"/>
    </source>
</evidence>
<dbReference type="Gene3D" id="3.90.1590.10">
    <property type="entry name" value="glutathione-dependent formaldehyde- activating enzyme (gfa)"/>
    <property type="match status" value="1"/>
</dbReference>
<keyword evidence="2" id="KW-0479">Metal-binding</keyword>
<evidence type="ECO:0000256" key="1">
    <source>
        <dbReference type="ARBA" id="ARBA00005495"/>
    </source>
</evidence>
<dbReference type="PROSITE" id="PS51891">
    <property type="entry name" value="CENP_V_GFA"/>
    <property type="match status" value="1"/>
</dbReference>
<evidence type="ECO:0000259" key="5">
    <source>
        <dbReference type="PROSITE" id="PS51891"/>
    </source>
</evidence>
<dbReference type="SUPFAM" id="SSF51316">
    <property type="entry name" value="Mss4-like"/>
    <property type="match status" value="1"/>
</dbReference>
<gene>
    <name evidence="6" type="ORF">GCM10022268_12340</name>
</gene>
<reference evidence="7" key="1">
    <citation type="journal article" date="2019" name="Int. J. Syst. Evol. Microbiol.">
        <title>The Global Catalogue of Microorganisms (GCM) 10K type strain sequencing project: providing services to taxonomists for standard genome sequencing and annotation.</title>
        <authorList>
            <consortium name="The Broad Institute Genomics Platform"/>
            <consortium name="The Broad Institute Genome Sequencing Center for Infectious Disease"/>
            <person name="Wu L."/>
            <person name="Ma J."/>
        </authorList>
    </citation>
    <scope>NUCLEOTIDE SEQUENCE [LARGE SCALE GENOMIC DNA]</scope>
    <source>
        <strain evidence="7">JCM 17498</strain>
    </source>
</reference>
<dbReference type="Proteomes" id="UP001500523">
    <property type="component" value="Unassembled WGS sequence"/>
</dbReference>
<keyword evidence="3" id="KW-0862">Zinc</keyword>
<comment type="caution">
    <text evidence="6">The sequence shown here is derived from an EMBL/GenBank/DDBJ whole genome shotgun (WGS) entry which is preliminary data.</text>
</comment>
<dbReference type="Pfam" id="PF04828">
    <property type="entry name" value="GFA"/>
    <property type="match status" value="1"/>
</dbReference>
<comment type="similarity">
    <text evidence="1">Belongs to the Gfa family.</text>
</comment>
<proteinExistence type="inferred from homology"/>
<organism evidence="6 7">
    <name type="scientific">Sphingomonas cynarae</name>
    <dbReference type="NCBI Taxonomy" id="930197"/>
    <lineage>
        <taxon>Bacteria</taxon>
        <taxon>Pseudomonadati</taxon>
        <taxon>Pseudomonadota</taxon>
        <taxon>Alphaproteobacteria</taxon>
        <taxon>Sphingomonadales</taxon>
        <taxon>Sphingomonadaceae</taxon>
        <taxon>Sphingomonas</taxon>
    </lineage>
</organism>